<feature type="chain" id="PRO_5038117475" description="DUF5045 domain-containing protein" evidence="1">
    <location>
        <begin position="22"/>
        <end position="260"/>
    </location>
</feature>
<organism evidence="2 3">
    <name type="scientific">Sphingobacterium hungaricum</name>
    <dbReference type="NCBI Taxonomy" id="2082723"/>
    <lineage>
        <taxon>Bacteria</taxon>
        <taxon>Pseudomonadati</taxon>
        <taxon>Bacteroidota</taxon>
        <taxon>Sphingobacteriia</taxon>
        <taxon>Sphingobacteriales</taxon>
        <taxon>Sphingobacteriaceae</taxon>
        <taxon>Sphingobacterium</taxon>
    </lineage>
</organism>
<dbReference type="EMBL" id="PRDK01000008">
    <property type="protein sequence ID" value="MBE8714842.1"/>
    <property type="molecule type" value="Genomic_DNA"/>
</dbReference>
<proteinExistence type="predicted"/>
<reference evidence="2" key="1">
    <citation type="submission" date="2018-02" db="EMBL/GenBank/DDBJ databases">
        <authorList>
            <person name="Vasarhelyi B.M."/>
            <person name="Deshmukh S."/>
            <person name="Balint B."/>
            <person name="Kukolya J."/>
        </authorList>
    </citation>
    <scope>NUCLEOTIDE SEQUENCE</scope>
    <source>
        <strain evidence="2">KB22</strain>
    </source>
</reference>
<feature type="signal peptide" evidence="1">
    <location>
        <begin position="1"/>
        <end position="21"/>
    </location>
</feature>
<keyword evidence="1" id="KW-0732">Signal</keyword>
<name>A0A928V1L4_9SPHI</name>
<keyword evidence="3" id="KW-1185">Reference proteome</keyword>
<evidence type="ECO:0000313" key="3">
    <source>
        <dbReference type="Proteomes" id="UP000616201"/>
    </source>
</evidence>
<evidence type="ECO:0000256" key="1">
    <source>
        <dbReference type="SAM" id="SignalP"/>
    </source>
</evidence>
<dbReference type="AlphaFoldDB" id="A0A928V1L4"/>
<dbReference type="RefSeq" id="WP_196936701.1">
    <property type="nucleotide sequence ID" value="NZ_MU158698.1"/>
</dbReference>
<dbReference type="Proteomes" id="UP000616201">
    <property type="component" value="Unassembled WGS sequence"/>
</dbReference>
<evidence type="ECO:0000313" key="2">
    <source>
        <dbReference type="EMBL" id="MBE8714842.1"/>
    </source>
</evidence>
<comment type="caution">
    <text evidence="2">The sequence shown here is derived from an EMBL/GenBank/DDBJ whole genome shotgun (WGS) entry which is preliminary data.</text>
</comment>
<gene>
    <name evidence="2" type="ORF">C4F49_14245</name>
</gene>
<accession>A0A928V1L4</accession>
<evidence type="ECO:0008006" key="4">
    <source>
        <dbReference type="Google" id="ProtNLM"/>
    </source>
</evidence>
<sequence length="260" mass="30201">MKSRIFLLLCLAICSLQQVKAQTVKYQTDQHIVNQQERMVHKQWDRKKFTPTKGFLGLNYQYWLTWGLHPNYPKTDLRPLSVSGPQTQRLLLVAAMKNTEEAYKKHVDTLRNTALGEMAGYAGAVSLTDPLWQLYYRKEFQPLIEQIDPLQGSTPEVQNYLTRIGVLEWYREETQALAQRLNSATTTNMDRGSRIMSYHSMLEEYRKLLATWEAKKQRAVLYLKVSKVNAQVKEPSEPIVAQPGRTDRQIVDDILRKSKL</sequence>
<protein>
    <recommendedName>
        <fullName evidence="4">DUF5045 domain-containing protein</fullName>
    </recommendedName>
</protein>